<reference evidence="2" key="1">
    <citation type="journal article" date="2021" name="Sci. Adv.">
        <title>The American lobster genome reveals insights on longevity, neural, and immune adaptations.</title>
        <authorList>
            <person name="Polinski J.M."/>
            <person name="Zimin A.V."/>
            <person name="Clark K.F."/>
            <person name="Kohn A.B."/>
            <person name="Sadowski N."/>
            <person name="Timp W."/>
            <person name="Ptitsyn A."/>
            <person name="Khanna P."/>
            <person name="Romanova D.Y."/>
            <person name="Williams P."/>
            <person name="Greenwood S.J."/>
            <person name="Moroz L.L."/>
            <person name="Walt D.R."/>
            <person name="Bodnar A.G."/>
        </authorList>
    </citation>
    <scope>NUCLEOTIDE SEQUENCE</scope>
    <source>
        <strain evidence="2">GMGI-L3</strain>
    </source>
</reference>
<sequence>MRQKDRDCGGIQLQENLNQALHMLPALQLFTLPTTTKRTGMQLLLNNRSRKRLHKSINESHQPGNEDKSSQAVENPTKPHLAAGTSLLEIYGDVHTQKCSPQDQNVDSSENLNCRILETSRNSEDKISNSETVSDSKSVQISGKMMLSAPNSVEVLSEKLCFGLGSSVEKNHSSEEALHKTSNDADELETNKVGLVNITLCNGCKLYFLYKTSFKKHVVKCKRKMKHFESSLGLRTRVIDSKHTITQGSQLFTSSRKLKHLIDRGRVAQNDVKRYKWYTLKKEKELFVALEGKDKKLSTSLKNKSLMSRSSLTEIKCNVVVPSEVFTQKHIDACNSLRDMIVIDQYRSPSLLNNHSGHKDLLVPKAKPVQEEVTVNKPLQEEVTKEVPPRAPIQNKVKVNQPEEKEVPSSKPVQQKVTNNEPVQEKVIASKPVQEKLAAVNSKPVQENVATVNSKPVQEKIAAVNSKPVQEKVIASKPVQEKVITSKPVQEKVATVSSKPVQEKVATVSSKPVQEKVMTSKPVQEKVATVNSKPVQEKLAVVNNKPVPEKVNASKPVQEKVITSKPVQEKVNTSKTVQEKVATVNSKPVEEKDALMTNNTVDGSSLEKKGCQKLTANMTLYYSGGEMSHEHKQNVKSETCEGKVYKKNPEKMITQNSAISLEGPIRYQTDDMHHDIQSVNVCNGSDKAVK</sequence>
<accession>A0A8J5MRI9</accession>
<feature type="non-terminal residue" evidence="2">
    <location>
        <position position="690"/>
    </location>
</feature>
<comment type="caution">
    <text evidence="2">The sequence shown here is derived from an EMBL/GenBank/DDBJ whole genome shotgun (WGS) entry which is preliminary data.</text>
</comment>
<feature type="region of interest" description="Disordered" evidence="1">
    <location>
        <begin position="57"/>
        <end position="78"/>
    </location>
</feature>
<protein>
    <submittedName>
        <fullName evidence="2">KH domain-containing protein 3-like</fullName>
    </submittedName>
</protein>
<gene>
    <name evidence="2" type="primary">Khdc3-L</name>
    <name evidence="2" type="ORF">Hamer_G007739</name>
</gene>
<evidence type="ECO:0000313" key="2">
    <source>
        <dbReference type="EMBL" id="KAG7160954.1"/>
    </source>
</evidence>
<dbReference type="EMBL" id="JAHLQT010030594">
    <property type="protein sequence ID" value="KAG7160954.1"/>
    <property type="molecule type" value="Genomic_DNA"/>
</dbReference>
<name>A0A8J5MRI9_HOMAM</name>
<dbReference type="Proteomes" id="UP000747542">
    <property type="component" value="Unassembled WGS sequence"/>
</dbReference>
<feature type="region of interest" description="Disordered" evidence="1">
    <location>
        <begin position="382"/>
        <end position="419"/>
    </location>
</feature>
<evidence type="ECO:0000256" key="1">
    <source>
        <dbReference type="SAM" id="MobiDB-lite"/>
    </source>
</evidence>
<organism evidence="2 3">
    <name type="scientific">Homarus americanus</name>
    <name type="common">American lobster</name>
    <dbReference type="NCBI Taxonomy" id="6706"/>
    <lineage>
        <taxon>Eukaryota</taxon>
        <taxon>Metazoa</taxon>
        <taxon>Ecdysozoa</taxon>
        <taxon>Arthropoda</taxon>
        <taxon>Crustacea</taxon>
        <taxon>Multicrustacea</taxon>
        <taxon>Malacostraca</taxon>
        <taxon>Eumalacostraca</taxon>
        <taxon>Eucarida</taxon>
        <taxon>Decapoda</taxon>
        <taxon>Pleocyemata</taxon>
        <taxon>Astacidea</taxon>
        <taxon>Nephropoidea</taxon>
        <taxon>Nephropidae</taxon>
        <taxon>Homarus</taxon>
    </lineage>
</organism>
<evidence type="ECO:0000313" key="3">
    <source>
        <dbReference type="Proteomes" id="UP000747542"/>
    </source>
</evidence>
<dbReference type="AlphaFoldDB" id="A0A8J5MRI9"/>
<keyword evidence="3" id="KW-1185">Reference proteome</keyword>
<proteinExistence type="predicted"/>